<evidence type="ECO:0000313" key="4">
    <source>
        <dbReference type="Proteomes" id="UP000326780"/>
    </source>
</evidence>
<dbReference type="Gene3D" id="3.40.50.2300">
    <property type="match status" value="1"/>
</dbReference>
<dbReference type="EMBL" id="CP045644">
    <property type="protein sequence ID" value="QFZ86729.1"/>
    <property type="molecule type" value="Genomic_DNA"/>
</dbReference>
<dbReference type="CDD" id="cd06170">
    <property type="entry name" value="LuxR_C_like"/>
    <property type="match status" value="1"/>
</dbReference>
<dbReference type="GO" id="GO:0006355">
    <property type="term" value="P:regulation of DNA-templated transcription"/>
    <property type="evidence" value="ECO:0007669"/>
    <property type="project" value="InterPro"/>
</dbReference>
<name>A0A5Q0MB54_VARPD</name>
<dbReference type="Proteomes" id="UP000326780">
    <property type="component" value="Chromosome"/>
</dbReference>
<evidence type="ECO:0000256" key="1">
    <source>
        <dbReference type="ARBA" id="ARBA00023125"/>
    </source>
</evidence>
<dbReference type="PROSITE" id="PS00622">
    <property type="entry name" value="HTH_LUXR_1"/>
    <property type="match status" value="1"/>
</dbReference>
<evidence type="ECO:0000259" key="2">
    <source>
        <dbReference type="PROSITE" id="PS50043"/>
    </source>
</evidence>
<dbReference type="PROSITE" id="PS50043">
    <property type="entry name" value="HTH_LUXR_2"/>
    <property type="match status" value="1"/>
</dbReference>
<organism evidence="3 4">
    <name type="scientific">Variovorax paradoxus</name>
    <dbReference type="NCBI Taxonomy" id="34073"/>
    <lineage>
        <taxon>Bacteria</taxon>
        <taxon>Pseudomonadati</taxon>
        <taxon>Pseudomonadota</taxon>
        <taxon>Betaproteobacteria</taxon>
        <taxon>Burkholderiales</taxon>
        <taxon>Comamonadaceae</taxon>
        <taxon>Variovorax</taxon>
    </lineage>
</organism>
<protein>
    <submittedName>
        <fullName evidence="3">Winged helix-turn-helix transcriptional regulator</fullName>
    </submittedName>
</protein>
<evidence type="ECO:0000313" key="3">
    <source>
        <dbReference type="EMBL" id="QFZ86729.1"/>
    </source>
</evidence>
<dbReference type="Pfam" id="PF00196">
    <property type="entry name" value="GerE"/>
    <property type="match status" value="1"/>
</dbReference>
<dbReference type="PRINTS" id="PR00038">
    <property type="entry name" value="HTHLUXR"/>
</dbReference>
<dbReference type="AlphaFoldDB" id="A0A5Q0MB54"/>
<dbReference type="PANTHER" id="PTHR43214">
    <property type="entry name" value="TWO-COMPONENT RESPONSE REGULATOR"/>
    <property type="match status" value="1"/>
</dbReference>
<keyword evidence="1" id="KW-0238">DNA-binding</keyword>
<dbReference type="InterPro" id="IPR016032">
    <property type="entry name" value="Sig_transdc_resp-reg_C-effctor"/>
</dbReference>
<proteinExistence type="predicted"/>
<sequence length="278" mass="30112">MEQVPLSSVGPPTWNADPLAVMQGLRPLSPFAPPAPSAPSELWASERFQPAFFDMPRPSADVRVPVLVATGPSRAPPLFGLGLLASRHRVGRMYEVAYAQMNSLAELEVLCRPQAPRLLLVDIALISPESVNRLGDLRRRFAATDWLLGWEAPSLLGLDAAIRSQARGSIEWAASAEQLAHSLDAVLAGALGFPGPVLQALYLSLLRSKASGGRRASGGTTPAVRLTAREEEVLSLMHRDMTNKQIAERLGISVNTVKKHLAHVFAKQGPHSRRWHLA</sequence>
<gene>
    <name evidence="3" type="ORF">GFK26_30115</name>
</gene>
<feature type="domain" description="HTH luxR-type" evidence="2">
    <location>
        <begin position="219"/>
        <end position="278"/>
    </location>
</feature>
<dbReference type="SUPFAM" id="SSF46894">
    <property type="entry name" value="C-terminal effector domain of the bipartite response regulators"/>
    <property type="match status" value="1"/>
</dbReference>
<dbReference type="InterPro" id="IPR039420">
    <property type="entry name" value="WalR-like"/>
</dbReference>
<dbReference type="GO" id="GO:0003677">
    <property type="term" value="F:DNA binding"/>
    <property type="evidence" value="ECO:0007669"/>
    <property type="project" value="UniProtKB-KW"/>
</dbReference>
<dbReference type="InterPro" id="IPR000792">
    <property type="entry name" value="Tscrpt_reg_LuxR_C"/>
</dbReference>
<dbReference type="SMART" id="SM00421">
    <property type="entry name" value="HTH_LUXR"/>
    <property type="match status" value="1"/>
</dbReference>
<reference evidence="3 4" key="1">
    <citation type="submission" date="2019-10" db="EMBL/GenBank/DDBJ databases">
        <title>Complete genome sequence of Variovorax paradoxus 5C-2.</title>
        <authorList>
            <person name="Gogoleva N.E."/>
            <person name="Balkin A.S."/>
        </authorList>
    </citation>
    <scope>NUCLEOTIDE SEQUENCE [LARGE SCALE GENOMIC DNA]</scope>
    <source>
        <strain evidence="3 4">5C-2</strain>
    </source>
</reference>
<accession>A0A5Q0MB54</accession>